<comment type="caution">
    <text evidence="6">The sequence shown here is derived from an EMBL/GenBank/DDBJ whole genome shotgun (WGS) entry which is preliminary data.</text>
</comment>
<dbReference type="Gene3D" id="2.10.70.10">
    <property type="entry name" value="Complement Module, domain 1"/>
    <property type="match status" value="1"/>
</dbReference>
<protein>
    <submittedName>
        <fullName evidence="6">Seizure 6-like protein 2</fullName>
    </submittedName>
</protein>
<evidence type="ECO:0000256" key="1">
    <source>
        <dbReference type="ARBA" id="ARBA00023157"/>
    </source>
</evidence>
<keyword evidence="2" id="KW-0768">Sushi</keyword>
<keyword evidence="7" id="KW-1185">Reference proteome</keyword>
<evidence type="ECO:0000259" key="5">
    <source>
        <dbReference type="PROSITE" id="PS50923"/>
    </source>
</evidence>
<keyword evidence="4" id="KW-0472">Membrane</keyword>
<keyword evidence="4" id="KW-1133">Transmembrane helix</keyword>
<dbReference type="InterPro" id="IPR000436">
    <property type="entry name" value="Sushi_SCR_CCP_dom"/>
</dbReference>
<name>A0A210R4F6_MIZYE</name>
<proteinExistence type="predicted"/>
<evidence type="ECO:0000256" key="3">
    <source>
        <dbReference type="SAM" id="MobiDB-lite"/>
    </source>
</evidence>
<accession>A0A210R4F6</accession>
<evidence type="ECO:0000256" key="2">
    <source>
        <dbReference type="PROSITE-ProRule" id="PRU00302"/>
    </source>
</evidence>
<feature type="domain" description="Sushi" evidence="5">
    <location>
        <begin position="1"/>
        <end position="53"/>
    </location>
</feature>
<sequence>MACGAPPSVAAATVAYNDTVATFTCISGYSLAGSNQIVCSGSTWTGNSPTCTYLTQADDIDTNVNVYNSDMPDWLLGVLAALGCAVALLILTCIVCCCMYMCGCVSGPLGSGANAVHPLNTRGSPCCCCNQRRRRRRRGDDFYDSRSSSVVDMRNGHKNDQEVRIAGFNYSKSKKGYPKTTHVSEANSTPDSGLDSSRHGESPAFVNGQNTTVTTIQELVLRDKRNQPAREVKQWMPHSHTIRNNNTSTK</sequence>
<comment type="caution">
    <text evidence="2">Lacks conserved residue(s) required for the propagation of feature annotation.</text>
</comment>
<dbReference type="AlphaFoldDB" id="A0A210R4F6"/>
<dbReference type="Proteomes" id="UP000242188">
    <property type="component" value="Unassembled WGS sequence"/>
</dbReference>
<dbReference type="Pfam" id="PF00084">
    <property type="entry name" value="Sushi"/>
    <property type="match status" value="1"/>
</dbReference>
<feature type="transmembrane region" description="Helical" evidence="4">
    <location>
        <begin position="74"/>
        <end position="102"/>
    </location>
</feature>
<keyword evidence="4" id="KW-0812">Transmembrane</keyword>
<dbReference type="PROSITE" id="PS50923">
    <property type="entry name" value="SUSHI"/>
    <property type="match status" value="1"/>
</dbReference>
<evidence type="ECO:0000256" key="4">
    <source>
        <dbReference type="SAM" id="Phobius"/>
    </source>
</evidence>
<dbReference type="InterPro" id="IPR035976">
    <property type="entry name" value="Sushi/SCR/CCP_sf"/>
</dbReference>
<dbReference type="SUPFAM" id="SSF57535">
    <property type="entry name" value="Complement control module/SCR domain"/>
    <property type="match status" value="1"/>
</dbReference>
<dbReference type="CDD" id="cd00033">
    <property type="entry name" value="CCP"/>
    <property type="match status" value="1"/>
</dbReference>
<keyword evidence="1" id="KW-1015">Disulfide bond</keyword>
<dbReference type="SMART" id="SM00032">
    <property type="entry name" value="CCP"/>
    <property type="match status" value="1"/>
</dbReference>
<organism evidence="6 7">
    <name type="scientific">Mizuhopecten yessoensis</name>
    <name type="common">Japanese scallop</name>
    <name type="synonym">Patinopecten yessoensis</name>
    <dbReference type="NCBI Taxonomy" id="6573"/>
    <lineage>
        <taxon>Eukaryota</taxon>
        <taxon>Metazoa</taxon>
        <taxon>Spiralia</taxon>
        <taxon>Lophotrochozoa</taxon>
        <taxon>Mollusca</taxon>
        <taxon>Bivalvia</taxon>
        <taxon>Autobranchia</taxon>
        <taxon>Pteriomorphia</taxon>
        <taxon>Pectinida</taxon>
        <taxon>Pectinoidea</taxon>
        <taxon>Pectinidae</taxon>
        <taxon>Mizuhopecten</taxon>
    </lineage>
</organism>
<gene>
    <name evidence="6" type="ORF">KP79_PYT11636</name>
</gene>
<evidence type="ECO:0000313" key="6">
    <source>
        <dbReference type="EMBL" id="OWF55856.1"/>
    </source>
</evidence>
<reference evidence="6 7" key="1">
    <citation type="journal article" date="2017" name="Nat. Ecol. Evol.">
        <title>Scallop genome provides insights into evolution of bilaterian karyotype and development.</title>
        <authorList>
            <person name="Wang S."/>
            <person name="Zhang J."/>
            <person name="Jiao W."/>
            <person name="Li J."/>
            <person name="Xun X."/>
            <person name="Sun Y."/>
            <person name="Guo X."/>
            <person name="Huan P."/>
            <person name="Dong B."/>
            <person name="Zhang L."/>
            <person name="Hu X."/>
            <person name="Sun X."/>
            <person name="Wang J."/>
            <person name="Zhao C."/>
            <person name="Wang Y."/>
            <person name="Wang D."/>
            <person name="Huang X."/>
            <person name="Wang R."/>
            <person name="Lv J."/>
            <person name="Li Y."/>
            <person name="Zhang Z."/>
            <person name="Liu B."/>
            <person name="Lu W."/>
            <person name="Hui Y."/>
            <person name="Liang J."/>
            <person name="Zhou Z."/>
            <person name="Hou R."/>
            <person name="Li X."/>
            <person name="Liu Y."/>
            <person name="Li H."/>
            <person name="Ning X."/>
            <person name="Lin Y."/>
            <person name="Zhao L."/>
            <person name="Xing Q."/>
            <person name="Dou J."/>
            <person name="Li Y."/>
            <person name="Mao J."/>
            <person name="Guo H."/>
            <person name="Dou H."/>
            <person name="Li T."/>
            <person name="Mu C."/>
            <person name="Jiang W."/>
            <person name="Fu Q."/>
            <person name="Fu X."/>
            <person name="Miao Y."/>
            <person name="Liu J."/>
            <person name="Yu Q."/>
            <person name="Li R."/>
            <person name="Liao H."/>
            <person name="Li X."/>
            <person name="Kong Y."/>
            <person name="Jiang Z."/>
            <person name="Chourrout D."/>
            <person name="Li R."/>
            <person name="Bao Z."/>
        </authorList>
    </citation>
    <scope>NUCLEOTIDE SEQUENCE [LARGE SCALE GENOMIC DNA]</scope>
    <source>
        <strain evidence="6 7">PY_sf001</strain>
    </source>
</reference>
<feature type="compositionally biased region" description="Polar residues" evidence="3">
    <location>
        <begin position="181"/>
        <end position="195"/>
    </location>
</feature>
<dbReference type="OrthoDB" id="6142587at2759"/>
<evidence type="ECO:0000313" key="7">
    <source>
        <dbReference type="Proteomes" id="UP000242188"/>
    </source>
</evidence>
<feature type="region of interest" description="Disordered" evidence="3">
    <location>
        <begin position="176"/>
        <end position="207"/>
    </location>
</feature>
<dbReference type="EMBL" id="NEDP02000459">
    <property type="protein sequence ID" value="OWF55856.1"/>
    <property type="molecule type" value="Genomic_DNA"/>
</dbReference>